<dbReference type="InterPro" id="IPR001650">
    <property type="entry name" value="Helicase_C-like"/>
</dbReference>
<dbReference type="GO" id="GO:0003677">
    <property type="term" value="F:DNA binding"/>
    <property type="evidence" value="ECO:0007669"/>
    <property type="project" value="UniProtKB-KW"/>
</dbReference>
<keyword evidence="2" id="KW-0547">Nucleotide-binding</keyword>
<evidence type="ECO:0000259" key="9">
    <source>
        <dbReference type="PROSITE" id="PS51192"/>
    </source>
</evidence>
<dbReference type="InterPro" id="IPR027417">
    <property type="entry name" value="P-loop_NTPase"/>
</dbReference>
<evidence type="ECO:0000256" key="6">
    <source>
        <dbReference type="ARBA" id="ARBA00034617"/>
    </source>
</evidence>
<dbReference type="FunFam" id="3.40.50.300:FF:004474">
    <property type="entry name" value="Uncharacterized protein"/>
    <property type="match status" value="1"/>
</dbReference>
<dbReference type="PANTHER" id="PTHR13710">
    <property type="entry name" value="DNA HELICASE RECQ FAMILY MEMBER"/>
    <property type="match status" value="1"/>
</dbReference>
<sequence>MADAEADARDSLIEQAISAVLEELDGISELKREQNEALKAFLTGKDILALLPTGFGKSLIYQLVPLVYKKLADSSLFSGVASPIVIVVSPLVALMEDQVKEASKLGVSAAQLGKDDKAILDGKVELVFGSPESWLHNKKWREMLASSRCRDNIVGIVIDEAHTTYKWGEGSKTSEAFRKSFSQLGELRSLVKEGTPVLALTASVDSKSRQRVLKLLNMQGAQTILFSPNRENIRMGVVKVPNDVCKQLVCLDWVAKMIKEKGVDTPYTIIYVRSINATGIVFHYFKHLLSDGMWVDRDPEQKAKNLLVGIYHKDTLPKYKENVVSSFSGSGNCRVVIATTALGMGINFPHVSNVILLGPAMDAETILQQVGRAGRDGAQTEAVVYYHGGYMAKVDAAVKTFVNTTGCIRKALYSIFEDTPVSVTPGHRCCTNCHKTCTCAAEGCTEQFPASESFQNTVKLPARFREVDPEDRIMVREMMHEYRSFLLANTTYLYDSSAACAGFSDQLIDCVVDKCDHLFDIAYIKAHCPVFKDQHAKEILRIMYEVFEDIDEPEPSVKEPIHVPDMTFAGYFDAPDDNYEVNSELWMFDSESES</sequence>
<dbReference type="PROSITE" id="PS51194">
    <property type="entry name" value="HELICASE_CTER"/>
    <property type="match status" value="1"/>
</dbReference>
<dbReference type="CDD" id="cd17920">
    <property type="entry name" value="DEXHc_RecQ"/>
    <property type="match status" value="1"/>
</dbReference>
<reference evidence="11" key="1">
    <citation type="journal article" date="2008" name="Nature">
        <title>The amphioxus genome and the evolution of the chordate karyotype.</title>
        <authorList>
            <consortium name="US DOE Joint Genome Institute (JGI-PGF)"/>
            <person name="Putnam N.H."/>
            <person name="Butts T."/>
            <person name="Ferrier D.E.K."/>
            <person name="Furlong R.F."/>
            <person name="Hellsten U."/>
            <person name="Kawashima T."/>
            <person name="Robinson-Rechavi M."/>
            <person name="Shoguchi E."/>
            <person name="Terry A."/>
            <person name="Yu J.-K."/>
            <person name="Benito-Gutierrez E.L."/>
            <person name="Dubchak I."/>
            <person name="Garcia-Fernandez J."/>
            <person name="Gibson-Brown J.J."/>
            <person name="Grigoriev I.V."/>
            <person name="Horton A.C."/>
            <person name="de Jong P.J."/>
            <person name="Jurka J."/>
            <person name="Kapitonov V.V."/>
            <person name="Kohara Y."/>
            <person name="Kuroki Y."/>
            <person name="Lindquist E."/>
            <person name="Lucas S."/>
            <person name="Osoegawa K."/>
            <person name="Pennacchio L.A."/>
            <person name="Salamov A.A."/>
            <person name="Satou Y."/>
            <person name="Sauka-Spengler T."/>
            <person name="Schmutz J."/>
            <person name="Shin-I T."/>
            <person name="Toyoda A."/>
            <person name="Bronner-Fraser M."/>
            <person name="Fujiyama A."/>
            <person name="Holland L.Z."/>
            <person name="Holland P.W.H."/>
            <person name="Satoh N."/>
            <person name="Rokhsar D.S."/>
        </authorList>
    </citation>
    <scope>NUCLEOTIDE SEQUENCE [LARGE SCALE GENOMIC DNA]</scope>
    <source>
        <strain evidence="11">S238N-H82</strain>
        <tissue evidence="11">Testes</tissue>
    </source>
</reference>
<evidence type="ECO:0000313" key="11">
    <source>
        <dbReference type="EMBL" id="EEN49085.1"/>
    </source>
</evidence>
<keyword evidence="3" id="KW-0067">ATP-binding</keyword>
<evidence type="ECO:0000259" key="10">
    <source>
        <dbReference type="PROSITE" id="PS51194"/>
    </source>
</evidence>
<dbReference type="eggNOG" id="KOG0351">
    <property type="taxonomic scope" value="Eukaryota"/>
</dbReference>
<keyword evidence="5" id="KW-0413">Isomerase</keyword>
<dbReference type="InterPro" id="IPR014001">
    <property type="entry name" value="Helicase_ATP-bd"/>
</dbReference>
<evidence type="ECO:0000256" key="4">
    <source>
        <dbReference type="ARBA" id="ARBA00023125"/>
    </source>
</evidence>
<evidence type="ECO:0000256" key="1">
    <source>
        <dbReference type="ARBA" id="ARBA00005446"/>
    </source>
</evidence>
<evidence type="ECO:0000256" key="3">
    <source>
        <dbReference type="ARBA" id="ARBA00022840"/>
    </source>
</evidence>
<evidence type="ECO:0000256" key="2">
    <source>
        <dbReference type="ARBA" id="ARBA00022741"/>
    </source>
</evidence>
<proteinExistence type="inferred from homology"/>
<dbReference type="GO" id="GO:0005524">
    <property type="term" value="F:ATP binding"/>
    <property type="evidence" value="ECO:0007669"/>
    <property type="project" value="UniProtKB-KW"/>
</dbReference>
<gene>
    <name evidence="11" type="ORF">BRAFLDRAFT_72852</name>
</gene>
<comment type="similarity">
    <text evidence="1">Belongs to the helicase family. RecQ subfamily.</text>
</comment>
<protein>
    <recommendedName>
        <fullName evidence="7">DNA 3'-5' helicase</fullName>
        <ecNumber evidence="7">5.6.2.4</ecNumber>
    </recommendedName>
    <alternativeName>
        <fullName evidence="8">DNA 3'-5' helicase Q1</fullName>
    </alternativeName>
</protein>
<dbReference type="Gene3D" id="3.40.50.300">
    <property type="entry name" value="P-loop containing nucleotide triphosphate hydrolases"/>
    <property type="match status" value="2"/>
</dbReference>
<feature type="domain" description="Helicase C-terminal" evidence="10">
    <location>
        <begin position="257"/>
        <end position="427"/>
    </location>
</feature>
<dbReference type="PANTHER" id="PTHR13710:SF105">
    <property type="entry name" value="ATP-DEPENDENT DNA HELICASE Q1"/>
    <property type="match status" value="1"/>
</dbReference>
<keyword evidence="4" id="KW-0238">DNA-binding</keyword>
<dbReference type="InterPro" id="IPR011545">
    <property type="entry name" value="DEAD/DEAH_box_helicase_dom"/>
</dbReference>
<dbReference type="SUPFAM" id="SSF52540">
    <property type="entry name" value="P-loop containing nucleoside triphosphate hydrolases"/>
    <property type="match status" value="1"/>
</dbReference>
<evidence type="ECO:0000256" key="7">
    <source>
        <dbReference type="ARBA" id="ARBA00034808"/>
    </source>
</evidence>
<comment type="catalytic activity">
    <reaction evidence="6">
        <text>Couples ATP hydrolysis with the unwinding of duplex DNA by translocating in the 3'-5' direction.</text>
        <dbReference type="EC" id="5.6.2.4"/>
    </reaction>
</comment>
<evidence type="ECO:0000256" key="5">
    <source>
        <dbReference type="ARBA" id="ARBA00023235"/>
    </source>
</evidence>
<accession>C3ZEC9</accession>
<dbReference type="FunFam" id="3.40.50.300:FF:002450">
    <property type="entry name" value="Predicted protein"/>
    <property type="match status" value="1"/>
</dbReference>
<dbReference type="EC" id="5.6.2.4" evidence="7"/>
<dbReference type="PROSITE" id="PS51192">
    <property type="entry name" value="HELICASE_ATP_BIND_1"/>
    <property type="match status" value="1"/>
</dbReference>
<organism>
    <name type="scientific">Branchiostoma floridae</name>
    <name type="common">Florida lancelet</name>
    <name type="synonym">Amphioxus</name>
    <dbReference type="NCBI Taxonomy" id="7739"/>
    <lineage>
        <taxon>Eukaryota</taxon>
        <taxon>Metazoa</taxon>
        <taxon>Chordata</taxon>
        <taxon>Cephalochordata</taxon>
        <taxon>Leptocardii</taxon>
        <taxon>Amphioxiformes</taxon>
        <taxon>Branchiostomatidae</taxon>
        <taxon>Branchiostoma</taxon>
    </lineage>
</organism>
<dbReference type="SMART" id="SM00490">
    <property type="entry name" value="HELICc"/>
    <property type="match status" value="1"/>
</dbReference>
<dbReference type="InParanoid" id="C3ZEC9"/>
<dbReference type="EMBL" id="GG666612">
    <property type="protein sequence ID" value="EEN49085.1"/>
    <property type="molecule type" value="Genomic_DNA"/>
</dbReference>
<feature type="domain" description="Helicase ATP-binding" evidence="9">
    <location>
        <begin position="38"/>
        <end position="222"/>
    </location>
</feature>
<dbReference type="GO" id="GO:0043138">
    <property type="term" value="F:3'-5' DNA helicase activity"/>
    <property type="evidence" value="ECO:0007669"/>
    <property type="project" value="UniProtKB-EC"/>
</dbReference>
<name>C3ZEC9_BRAFL</name>
<dbReference type="AlphaFoldDB" id="C3ZEC9"/>
<dbReference type="Pfam" id="PF00270">
    <property type="entry name" value="DEAD"/>
    <property type="match status" value="1"/>
</dbReference>
<evidence type="ECO:0000256" key="8">
    <source>
        <dbReference type="ARBA" id="ARBA00044566"/>
    </source>
</evidence>
<dbReference type="Pfam" id="PF00271">
    <property type="entry name" value="Helicase_C"/>
    <property type="match status" value="1"/>
</dbReference>
<dbReference type="SMART" id="SM00487">
    <property type="entry name" value="DEXDc"/>
    <property type="match status" value="1"/>
</dbReference>
<dbReference type="STRING" id="7739.C3ZEC9"/>